<dbReference type="InterPro" id="IPR009057">
    <property type="entry name" value="Homeodomain-like_sf"/>
</dbReference>
<organism evidence="1 2">
    <name type="scientific">Candidatus Roizmanbacteria bacterium CG07_land_8_20_14_0_80_34_15</name>
    <dbReference type="NCBI Taxonomy" id="1974849"/>
    <lineage>
        <taxon>Bacteria</taxon>
        <taxon>Candidatus Roizmaniibacteriota</taxon>
    </lineage>
</organism>
<gene>
    <name evidence="1" type="ORF">COT02_04465</name>
</gene>
<accession>A0A2M6YT91</accession>
<dbReference type="Pfam" id="PF04255">
    <property type="entry name" value="DUF433"/>
    <property type="match status" value="1"/>
</dbReference>
<dbReference type="Gene3D" id="1.10.10.10">
    <property type="entry name" value="Winged helix-like DNA-binding domain superfamily/Winged helix DNA-binding domain"/>
    <property type="match status" value="1"/>
</dbReference>
<proteinExistence type="predicted"/>
<dbReference type="PANTHER" id="PTHR34849">
    <property type="entry name" value="SSL5025 PROTEIN"/>
    <property type="match status" value="1"/>
</dbReference>
<dbReference type="EMBL" id="PEWY01000128">
    <property type="protein sequence ID" value="PIU36740.1"/>
    <property type="molecule type" value="Genomic_DNA"/>
</dbReference>
<dbReference type="InterPro" id="IPR007367">
    <property type="entry name" value="DUF433"/>
</dbReference>
<dbReference type="Proteomes" id="UP000230184">
    <property type="component" value="Unassembled WGS sequence"/>
</dbReference>
<dbReference type="AlphaFoldDB" id="A0A2M6YT91"/>
<dbReference type="SUPFAM" id="SSF46689">
    <property type="entry name" value="Homeodomain-like"/>
    <property type="match status" value="1"/>
</dbReference>
<comment type="caution">
    <text evidence="1">The sequence shown here is derived from an EMBL/GenBank/DDBJ whole genome shotgun (WGS) entry which is preliminary data.</text>
</comment>
<evidence type="ECO:0000313" key="1">
    <source>
        <dbReference type="EMBL" id="PIU36740.1"/>
    </source>
</evidence>
<name>A0A2M6YT91_9BACT</name>
<dbReference type="InterPro" id="IPR036388">
    <property type="entry name" value="WH-like_DNA-bd_sf"/>
</dbReference>
<dbReference type="PANTHER" id="PTHR34849:SF3">
    <property type="entry name" value="SSR2962 PROTEIN"/>
    <property type="match status" value="1"/>
</dbReference>
<evidence type="ECO:0000313" key="2">
    <source>
        <dbReference type="Proteomes" id="UP000230184"/>
    </source>
</evidence>
<reference evidence="2" key="1">
    <citation type="submission" date="2017-09" db="EMBL/GenBank/DDBJ databases">
        <title>Depth-based differentiation of microbial function through sediment-hosted aquifers and enrichment of novel symbionts in the deep terrestrial subsurface.</title>
        <authorList>
            <person name="Probst A.J."/>
            <person name="Ladd B."/>
            <person name="Jarett J.K."/>
            <person name="Geller-Mcgrath D.E."/>
            <person name="Sieber C.M.K."/>
            <person name="Emerson J.B."/>
            <person name="Anantharaman K."/>
            <person name="Thomas B.C."/>
            <person name="Malmstrom R."/>
            <person name="Stieglmeier M."/>
            <person name="Klingl A."/>
            <person name="Woyke T."/>
            <person name="Ryan C.M."/>
            <person name="Banfield J.F."/>
        </authorList>
    </citation>
    <scope>NUCLEOTIDE SEQUENCE [LARGE SCALE GENOMIC DNA]</scope>
</reference>
<sequence>MKKFPTIIADPQICHGKPVITGTRIMVWQILELLEAGGEQKDIYAAYPSLPQNSIEAVLHFAAQRAKSESYVPFIKENPTQIFA</sequence>
<protein>
    <submittedName>
        <fullName evidence="1">Antitoxin</fullName>
    </submittedName>
</protein>